<comment type="caution">
    <text evidence="1">The sequence shown here is derived from an EMBL/GenBank/DDBJ whole genome shotgun (WGS) entry which is preliminary data.</text>
</comment>
<keyword evidence="2" id="KW-1185">Reference proteome</keyword>
<gene>
    <name evidence="1" type="ORF">GCM10008955_22080</name>
</gene>
<protein>
    <recommendedName>
        <fullName evidence="3">ArsR family transcriptional regulator</fullName>
    </recommendedName>
</protein>
<organism evidence="1 2">
    <name type="scientific">Deinococcus malanensis</name>
    <dbReference type="NCBI Taxonomy" id="1706855"/>
    <lineage>
        <taxon>Bacteria</taxon>
        <taxon>Thermotogati</taxon>
        <taxon>Deinococcota</taxon>
        <taxon>Deinococci</taxon>
        <taxon>Deinococcales</taxon>
        <taxon>Deinococcaceae</taxon>
        <taxon>Deinococcus</taxon>
    </lineage>
</organism>
<evidence type="ECO:0000313" key="1">
    <source>
        <dbReference type="EMBL" id="GGK27892.1"/>
    </source>
</evidence>
<accession>A0ABQ2EY49</accession>
<evidence type="ECO:0008006" key="3">
    <source>
        <dbReference type="Google" id="ProtNLM"/>
    </source>
</evidence>
<dbReference type="EMBL" id="BMPP01000008">
    <property type="protein sequence ID" value="GGK27892.1"/>
    <property type="molecule type" value="Genomic_DNA"/>
</dbReference>
<evidence type="ECO:0000313" key="2">
    <source>
        <dbReference type="Proteomes" id="UP000647587"/>
    </source>
</evidence>
<proteinExistence type="predicted"/>
<reference evidence="2" key="1">
    <citation type="journal article" date="2019" name="Int. J. Syst. Evol. Microbiol.">
        <title>The Global Catalogue of Microorganisms (GCM) 10K type strain sequencing project: providing services to taxonomists for standard genome sequencing and annotation.</title>
        <authorList>
            <consortium name="The Broad Institute Genomics Platform"/>
            <consortium name="The Broad Institute Genome Sequencing Center for Infectious Disease"/>
            <person name="Wu L."/>
            <person name="Ma J."/>
        </authorList>
    </citation>
    <scope>NUCLEOTIDE SEQUENCE [LARGE SCALE GENOMIC DNA]</scope>
    <source>
        <strain evidence="2">JCM 30331</strain>
    </source>
</reference>
<sequence>MPDISTFVLQSEAQLLALLDVRYGGHLLGQFRGGATASEAARRLGEPAPRVAYHVGHLRRLGLLVPAPGPGRGQPLQPVAERYVVPEHLLTLLEAHTTRPVLTALCEAFLTAQGQQVPPAKDFTLLDLSAGPRDVDLSTFAPASARLLVRVTRLTPAAFERMVNAAWDAIAHEEQAAPETRGARLFTLSLMGFAGSMLPLSEAQESKGE</sequence>
<name>A0ABQ2EY49_9DEIO</name>
<dbReference type="Proteomes" id="UP000647587">
    <property type="component" value="Unassembled WGS sequence"/>
</dbReference>
<dbReference type="RefSeq" id="WP_189008253.1">
    <property type="nucleotide sequence ID" value="NZ_BMPP01000008.1"/>
</dbReference>